<keyword evidence="3" id="KW-1185">Reference proteome</keyword>
<proteinExistence type="predicted"/>
<evidence type="ECO:0000313" key="3">
    <source>
        <dbReference type="Proteomes" id="UP000248745"/>
    </source>
</evidence>
<reference evidence="2 3" key="1">
    <citation type="submission" date="2018-06" db="EMBL/GenBank/DDBJ databases">
        <title>Mucibacter soli gen. nov., sp. nov., a new member of the family Chitinophagaceae producing mucin.</title>
        <authorList>
            <person name="Kim M.-K."/>
            <person name="Park S."/>
            <person name="Kim T.-S."/>
            <person name="Joung Y."/>
            <person name="Han J.-H."/>
            <person name="Kim S.B."/>
        </authorList>
    </citation>
    <scope>NUCLEOTIDE SEQUENCE [LARGE SCALE GENOMIC DNA]</scope>
    <source>
        <strain evidence="2 3">R1-15</strain>
    </source>
</reference>
<comment type="caution">
    <text evidence="2">The sequence shown here is derived from an EMBL/GenBank/DDBJ whole genome shotgun (WGS) entry which is preliminary data.</text>
</comment>
<dbReference type="InterPro" id="IPR024311">
    <property type="entry name" value="Lipocalin-like"/>
</dbReference>
<dbReference type="RefSeq" id="WP_110997438.1">
    <property type="nucleotide sequence ID" value="NZ_QKTW01000003.1"/>
</dbReference>
<dbReference type="Proteomes" id="UP000248745">
    <property type="component" value="Unassembled WGS sequence"/>
</dbReference>
<protein>
    <recommendedName>
        <fullName evidence="1">Lipocalin-like domain-containing protein</fullName>
    </recommendedName>
</protein>
<name>A0A2W2B3L5_9BACT</name>
<dbReference type="Pfam" id="PF13648">
    <property type="entry name" value="Lipocalin_4"/>
    <property type="match status" value="1"/>
</dbReference>
<organism evidence="2 3">
    <name type="scientific">Taibaiella soli</name>
    <dbReference type="NCBI Taxonomy" id="1649169"/>
    <lineage>
        <taxon>Bacteria</taxon>
        <taxon>Pseudomonadati</taxon>
        <taxon>Bacteroidota</taxon>
        <taxon>Chitinophagia</taxon>
        <taxon>Chitinophagales</taxon>
        <taxon>Chitinophagaceae</taxon>
        <taxon>Taibaiella</taxon>
    </lineage>
</organism>
<sequence>MKKLILLSIGIISLLPACKKNDSDDNSSKIMGKWTMVQDRSVTTVNGVDTRDTLNFASVCYADFHSDGTVYSYMKDTTAPFPVEISDTLQYRVQGNTLYTATAGDWHASDIITLTGQHLSIRSRDTSVTSAGTEITVTESDLIK</sequence>
<dbReference type="AlphaFoldDB" id="A0A2W2B3L5"/>
<feature type="domain" description="Lipocalin-like" evidence="1">
    <location>
        <begin position="30"/>
        <end position="121"/>
    </location>
</feature>
<gene>
    <name evidence="2" type="ORF">DN068_03200</name>
</gene>
<accession>A0A2W2B3L5</accession>
<evidence type="ECO:0000259" key="1">
    <source>
        <dbReference type="Pfam" id="PF13648"/>
    </source>
</evidence>
<evidence type="ECO:0000313" key="2">
    <source>
        <dbReference type="EMBL" id="PZF74598.1"/>
    </source>
</evidence>
<dbReference type="EMBL" id="QKTW01000003">
    <property type="protein sequence ID" value="PZF74598.1"/>
    <property type="molecule type" value="Genomic_DNA"/>
</dbReference>